<accession>A0A844B547</accession>
<dbReference type="AlphaFoldDB" id="A0A844B547"/>
<dbReference type="EMBL" id="WJPO01000001">
    <property type="protein sequence ID" value="MRH19474.1"/>
    <property type="molecule type" value="Genomic_DNA"/>
</dbReference>
<dbReference type="GO" id="GO:0015920">
    <property type="term" value="P:lipopolysaccharide transport"/>
    <property type="evidence" value="ECO:0007669"/>
    <property type="project" value="InterPro"/>
</dbReference>
<name>A0A844B547_9RHOB</name>
<comment type="caution">
    <text evidence="1">Lacks conserved residue(s) required for the propagation of feature annotation.</text>
</comment>
<dbReference type="InterPro" id="IPR020889">
    <property type="entry name" value="LipoPS_assembly_LptD"/>
</dbReference>
<evidence type="ECO:0000259" key="2">
    <source>
        <dbReference type="Pfam" id="PF04453"/>
    </source>
</evidence>
<keyword evidence="4" id="KW-1185">Reference proteome</keyword>
<dbReference type="Pfam" id="PF04453">
    <property type="entry name" value="LptD"/>
    <property type="match status" value="1"/>
</dbReference>
<comment type="similarity">
    <text evidence="1">Belongs to the LptD family.</text>
</comment>
<dbReference type="RefSeq" id="WP_153746797.1">
    <property type="nucleotide sequence ID" value="NZ_BAAADI010000002.1"/>
</dbReference>
<keyword evidence="1" id="KW-0732">Signal</keyword>
<dbReference type="OrthoDB" id="9760225at2"/>
<reference evidence="3 4" key="1">
    <citation type="submission" date="2019-11" db="EMBL/GenBank/DDBJ databases">
        <title>Draft Whole-Genome sequence of the marine photosynthetic bacterium Rhodovulum strictum DSM 11289.</title>
        <authorList>
            <person name="Kyndt J.A."/>
            <person name="Meyer T.E."/>
        </authorList>
    </citation>
    <scope>NUCLEOTIDE SEQUENCE [LARGE SCALE GENOMIC DNA]</scope>
    <source>
        <strain evidence="3 4">DSM 11289</strain>
    </source>
</reference>
<dbReference type="GO" id="GO:0009279">
    <property type="term" value="C:cell outer membrane"/>
    <property type="evidence" value="ECO:0007669"/>
    <property type="project" value="UniProtKB-SubCell"/>
</dbReference>
<comment type="subunit">
    <text evidence="1">Component of the lipopolysaccharide transport and assembly complex.</text>
</comment>
<evidence type="ECO:0000256" key="1">
    <source>
        <dbReference type="HAMAP-Rule" id="MF_01411"/>
    </source>
</evidence>
<feature type="signal peptide" evidence="1">
    <location>
        <begin position="1"/>
        <end position="25"/>
    </location>
</feature>
<evidence type="ECO:0000313" key="3">
    <source>
        <dbReference type="EMBL" id="MRH19474.1"/>
    </source>
</evidence>
<feature type="chain" id="PRO_5033172665" description="LPS-assembly protein LptD" evidence="1">
    <location>
        <begin position="26"/>
        <end position="721"/>
    </location>
</feature>
<dbReference type="Proteomes" id="UP000466730">
    <property type="component" value="Unassembled WGS sequence"/>
</dbReference>
<comment type="caution">
    <text evidence="3">The sequence shown here is derived from an EMBL/GenBank/DDBJ whole genome shotgun (WGS) entry which is preliminary data.</text>
</comment>
<organism evidence="3 4">
    <name type="scientific">Rhodovulum strictum</name>
    <dbReference type="NCBI Taxonomy" id="58314"/>
    <lineage>
        <taxon>Bacteria</taxon>
        <taxon>Pseudomonadati</taxon>
        <taxon>Pseudomonadota</taxon>
        <taxon>Alphaproteobacteria</taxon>
        <taxon>Rhodobacterales</taxon>
        <taxon>Paracoccaceae</taxon>
        <taxon>Rhodovulum</taxon>
    </lineage>
</organism>
<dbReference type="GO" id="GO:1990351">
    <property type="term" value="C:transporter complex"/>
    <property type="evidence" value="ECO:0007669"/>
    <property type="project" value="TreeGrafter"/>
</dbReference>
<protein>
    <recommendedName>
        <fullName evidence="1">LPS-assembly protein LptD</fullName>
    </recommendedName>
</protein>
<gene>
    <name evidence="1 3" type="primary">lptD</name>
    <name evidence="3" type="ORF">GH815_00605</name>
</gene>
<keyword evidence="1" id="KW-0472">Membrane</keyword>
<comment type="subcellular location">
    <subcellularLocation>
        <location evidence="1">Cell outer membrane</location>
    </subcellularLocation>
</comment>
<dbReference type="HAMAP" id="MF_01411">
    <property type="entry name" value="LPS_assembly_LptD"/>
    <property type="match status" value="1"/>
</dbReference>
<feature type="domain" description="LptD C-terminal" evidence="2">
    <location>
        <begin position="284"/>
        <end position="626"/>
    </location>
</feature>
<dbReference type="InterPro" id="IPR050218">
    <property type="entry name" value="LptD"/>
</dbReference>
<sequence length="721" mass="79729" precursor="true">MRRAPAPLAVLTAALLGAGTLTPGAATSQTAPTASADLPTTLIADRVSVGELNRLVAEGNVEVLHGQTRLSAARIVYDRDGDRLTIEGPILLTTGDDTVLVADSAALSRDLSEGILRSARMVLNRQLQIAAADIQRVSGRYTTLDRTVASACRVCSESEVPLWQIRAQRIVHDEQERQLYFNHARFELMGVPVFYLPHLRVPDPSVERATGFLTPKLRVTDRLGTGLKLPYFLTLGDHQDLLITPYVSTSQTRTVELRYRRALRNGDIEAQGAISRDDLRPGETRYYLFAGGGFDLPRDFRLDFDIEGVSDPAYLLDYDYSDKDRLDSALSLTRARRDELIAADLVYFETLRESESNQTIPFLVGDLSYTRRLEPPVIGGIAGFTLAAHDHQRRSSDPADGLDLARFSAGLDWRRDWVLGNGVVLGVLGALDIDHFRIGDDTVFEGNRTRTTPAASVELRWPLVKAGADGATHVLEPVAQLVWSREDRDGVPNEDSVLVEFDEANLFSLTRFAGEDMREEGLRANLGLGWTRHDPAGWSMALMVGRIWRETDPGQFAPGSGLDGHSSDWLAALRLDLPGNLSLSNRALFDDGFDFTRNDLRIAWNADRVALASSLLWAEANPAENRPEDRSEWVMDAAYRFRDNWTGKTDWRYDFVAERAARAGIGLEYRNECVTVDLSLSRRFTSSTSVEPTTDFGVTVSLAGFGARGDGAGLARRCARF</sequence>
<proteinExistence type="inferred from homology"/>
<dbReference type="InterPro" id="IPR007543">
    <property type="entry name" value="LptD_C"/>
</dbReference>
<dbReference type="PANTHER" id="PTHR30189">
    <property type="entry name" value="LPS-ASSEMBLY PROTEIN"/>
    <property type="match status" value="1"/>
</dbReference>
<dbReference type="PANTHER" id="PTHR30189:SF1">
    <property type="entry name" value="LPS-ASSEMBLY PROTEIN LPTD"/>
    <property type="match status" value="1"/>
</dbReference>
<comment type="function">
    <text evidence="1">Involved in the assembly of lipopolysaccharide (LPS) at the surface of the outer membrane.</text>
</comment>
<dbReference type="GO" id="GO:0043165">
    <property type="term" value="P:Gram-negative-bacterium-type cell outer membrane assembly"/>
    <property type="evidence" value="ECO:0007669"/>
    <property type="project" value="UniProtKB-UniRule"/>
</dbReference>
<evidence type="ECO:0000313" key="4">
    <source>
        <dbReference type="Proteomes" id="UP000466730"/>
    </source>
</evidence>
<keyword evidence="1" id="KW-0998">Cell outer membrane</keyword>